<comment type="caution">
    <text evidence="6">The sequence shown here is derived from an EMBL/GenBank/DDBJ whole genome shotgun (WGS) entry which is preliminary data.</text>
</comment>
<dbReference type="Gene3D" id="3.40.640.10">
    <property type="entry name" value="Type I PLP-dependent aspartate aminotransferase-like (Major domain)"/>
    <property type="match status" value="1"/>
</dbReference>
<comment type="cofactor">
    <cofactor evidence="1">
        <name>pyridoxal 5'-phosphate</name>
        <dbReference type="ChEBI" id="CHEBI:597326"/>
    </cofactor>
</comment>
<evidence type="ECO:0000256" key="2">
    <source>
        <dbReference type="ARBA" id="ARBA00022576"/>
    </source>
</evidence>
<dbReference type="Pfam" id="PF00155">
    <property type="entry name" value="Aminotran_1_2"/>
    <property type="match status" value="1"/>
</dbReference>
<proteinExistence type="predicted"/>
<accession>A0ABS2WTE3</accession>
<dbReference type="Gene3D" id="3.90.1150.10">
    <property type="entry name" value="Aspartate Aminotransferase, domain 1"/>
    <property type="match status" value="1"/>
</dbReference>
<dbReference type="InterPro" id="IPR004839">
    <property type="entry name" value="Aminotransferase_I/II_large"/>
</dbReference>
<evidence type="ECO:0000256" key="3">
    <source>
        <dbReference type="ARBA" id="ARBA00022679"/>
    </source>
</evidence>
<keyword evidence="7" id="KW-1185">Reference proteome</keyword>
<keyword evidence="2 6" id="KW-0032">Aminotransferase</keyword>
<reference evidence="6" key="2">
    <citation type="submission" date="2021-02" db="EMBL/GenBank/DDBJ databases">
        <authorList>
            <person name="Merkel A.Y."/>
        </authorList>
    </citation>
    <scope>NUCLEOTIDE SEQUENCE</scope>
    <source>
        <strain evidence="6">T05b</strain>
    </source>
</reference>
<dbReference type="PANTHER" id="PTHR42790:SF19">
    <property type="entry name" value="KYNURENINE_ALPHA-AMINOADIPATE AMINOTRANSFERASE, MITOCHONDRIAL"/>
    <property type="match status" value="1"/>
</dbReference>
<dbReference type="InterPro" id="IPR015421">
    <property type="entry name" value="PyrdxlP-dep_Trfase_major"/>
</dbReference>
<keyword evidence="4" id="KW-0663">Pyridoxal phosphate</keyword>
<dbReference type="EMBL" id="JAFHKK010000018">
    <property type="protein sequence ID" value="MBN2964865.1"/>
    <property type="molecule type" value="Genomic_DNA"/>
</dbReference>
<evidence type="ECO:0000313" key="6">
    <source>
        <dbReference type="EMBL" id="MBN2964865.1"/>
    </source>
</evidence>
<dbReference type="InterPro" id="IPR050859">
    <property type="entry name" value="Class-I_PLP-dep_aminotransf"/>
</dbReference>
<protein>
    <submittedName>
        <fullName evidence="6">PLP-dependent aminotransferase family protein</fullName>
    </submittedName>
</protein>
<reference evidence="6" key="1">
    <citation type="submission" date="2021-02" db="EMBL/GenBank/DDBJ databases">
        <title>Sulfurospirillum tamanensis sp. nov.</title>
        <authorList>
            <person name="Frolova A."/>
            <person name="Merkel A."/>
            <person name="Slobodkin A."/>
        </authorList>
    </citation>
    <scope>NUCLEOTIDE SEQUENCE</scope>
    <source>
        <strain evidence="6">T05b</strain>
    </source>
</reference>
<sequence length="388" mass="43497">MKLSYGASRINHSFVRNILALTQKPGVISFAGGLPDPSLFPLTPIKKAVETLMESVDVSLFQYGPTQGYLPLREALASEYQHKDIRAQAKDILITSGSQQGLDLACRALMNPKDAIVVESPTYLAALQLFRSHEANIHSVGITHEGPDIQALETLFQTNTIRFFYTIPTFQNPTGFTCNALLRRKVAALAKQYGVWIIEDDPYGALRYEGTTPPSYASLYPEGTIVLGTASKVAAPDFRLGWLYGPQEALEACIKFKECTDLQSSYFFQRVLHEMMTNDTLRTHQKRLKRAYMEKRNIMVNTLKEHFKEALHVEVPEGGMFVWASLNDGRDTMALFHEAIKHHVAFVPGSVFFPCGGGQNTMRLNFTHTSHEKIDEGVARLKKAYTLF</sequence>
<dbReference type="SUPFAM" id="SSF53383">
    <property type="entry name" value="PLP-dependent transferases"/>
    <property type="match status" value="1"/>
</dbReference>
<feature type="domain" description="Aminotransferase class I/classII large" evidence="5">
    <location>
        <begin position="44"/>
        <end position="381"/>
    </location>
</feature>
<dbReference type="PANTHER" id="PTHR42790">
    <property type="entry name" value="AMINOTRANSFERASE"/>
    <property type="match status" value="1"/>
</dbReference>
<evidence type="ECO:0000259" key="5">
    <source>
        <dbReference type="Pfam" id="PF00155"/>
    </source>
</evidence>
<dbReference type="GO" id="GO:0008483">
    <property type="term" value="F:transaminase activity"/>
    <property type="evidence" value="ECO:0007669"/>
    <property type="project" value="UniProtKB-KW"/>
</dbReference>
<evidence type="ECO:0000256" key="4">
    <source>
        <dbReference type="ARBA" id="ARBA00022898"/>
    </source>
</evidence>
<keyword evidence="3" id="KW-0808">Transferase</keyword>
<dbReference type="InterPro" id="IPR015424">
    <property type="entry name" value="PyrdxlP-dep_Trfase"/>
</dbReference>
<dbReference type="Proteomes" id="UP000703590">
    <property type="component" value="Unassembled WGS sequence"/>
</dbReference>
<dbReference type="RefSeq" id="WP_205459411.1">
    <property type="nucleotide sequence ID" value="NZ_JAFHKK010000018.1"/>
</dbReference>
<dbReference type="CDD" id="cd00609">
    <property type="entry name" value="AAT_like"/>
    <property type="match status" value="1"/>
</dbReference>
<dbReference type="InterPro" id="IPR015422">
    <property type="entry name" value="PyrdxlP-dep_Trfase_small"/>
</dbReference>
<name>A0ABS2WTE3_9BACT</name>
<evidence type="ECO:0000313" key="7">
    <source>
        <dbReference type="Proteomes" id="UP000703590"/>
    </source>
</evidence>
<evidence type="ECO:0000256" key="1">
    <source>
        <dbReference type="ARBA" id="ARBA00001933"/>
    </source>
</evidence>
<gene>
    <name evidence="6" type="ORF">JWV37_08730</name>
</gene>
<organism evidence="6 7">
    <name type="scientific">Sulfurospirillum tamanense</name>
    <dbReference type="NCBI Taxonomy" id="2813362"/>
    <lineage>
        <taxon>Bacteria</taxon>
        <taxon>Pseudomonadati</taxon>
        <taxon>Campylobacterota</taxon>
        <taxon>Epsilonproteobacteria</taxon>
        <taxon>Campylobacterales</taxon>
        <taxon>Sulfurospirillaceae</taxon>
        <taxon>Sulfurospirillum</taxon>
    </lineage>
</organism>